<proteinExistence type="predicted"/>
<accession>A0ACB9D1W4</accession>
<evidence type="ECO:0000313" key="1">
    <source>
        <dbReference type="EMBL" id="KAI3740466.1"/>
    </source>
</evidence>
<evidence type="ECO:0000313" key="2">
    <source>
        <dbReference type="Proteomes" id="UP001055811"/>
    </source>
</evidence>
<organism evidence="1 2">
    <name type="scientific">Cichorium intybus</name>
    <name type="common">Chicory</name>
    <dbReference type="NCBI Taxonomy" id="13427"/>
    <lineage>
        <taxon>Eukaryota</taxon>
        <taxon>Viridiplantae</taxon>
        <taxon>Streptophyta</taxon>
        <taxon>Embryophyta</taxon>
        <taxon>Tracheophyta</taxon>
        <taxon>Spermatophyta</taxon>
        <taxon>Magnoliopsida</taxon>
        <taxon>eudicotyledons</taxon>
        <taxon>Gunneridae</taxon>
        <taxon>Pentapetalae</taxon>
        <taxon>asterids</taxon>
        <taxon>campanulids</taxon>
        <taxon>Asterales</taxon>
        <taxon>Asteraceae</taxon>
        <taxon>Cichorioideae</taxon>
        <taxon>Cichorieae</taxon>
        <taxon>Cichoriinae</taxon>
        <taxon>Cichorium</taxon>
    </lineage>
</organism>
<sequence>MYPFERLLYQLKKDVKNKARVEGSICNAFLVPRNDDGGSEDDDEEKLTIFAHPGRPYGQIKTRRLTEMEFNAAHSYILVNEEKVQPYLKMYEEILKELHPDMNEHDLQAEVDKNFASSFENYFSIWKG</sequence>
<keyword evidence="2" id="KW-1185">Reference proteome</keyword>
<gene>
    <name evidence="1" type="ORF">L2E82_30899</name>
</gene>
<reference evidence="2" key="1">
    <citation type="journal article" date="2022" name="Mol. Ecol. Resour.">
        <title>The genomes of chicory, endive, great burdock and yacon provide insights into Asteraceae palaeo-polyploidization history and plant inulin production.</title>
        <authorList>
            <person name="Fan W."/>
            <person name="Wang S."/>
            <person name="Wang H."/>
            <person name="Wang A."/>
            <person name="Jiang F."/>
            <person name="Liu H."/>
            <person name="Zhao H."/>
            <person name="Xu D."/>
            <person name="Zhang Y."/>
        </authorList>
    </citation>
    <scope>NUCLEOTIDE SEQUENCE [LARGE SCALE GENOMIC DNA]</scope>
    <source>
        <strain evidence="2">cv. Punajuju</strain>
    </source>
</reference>
<name>A0ACB9D1W4_CICIN</name>
<reference evidence="1 2" key="2">
    <citation type="journal article" date="2022" name="Mol. Ecol. Resour.">
        <title>The genomes of chicory, endive, great burdock and yacon provide insights into Asteraceae paleo-polyploidization history and plant inulin production.</title>
        <authorList>
            <person name="Fan W."/>
            <person name="Wang S."/>
            <person name="Wang H."/>
            <person name="Wang A."/>
            <person name="Jiang F."/>
            <person name="Liu H."/>
            <person name="Zhao H."/>
            <person name="Xu D."/>
            <person name="Zhang Y."/>
        </authorList>
    </citation>
    <scope>NUCLEOTIDE SEQUENCE [LARGE SCALE GENOMIC DNA]</scope>
    <source>
        <strain evidence="2">cv. Punajuju</strain>
        <tissue evidence="1">Leaves</tissue>
    </source>
</reference>
<dbReference type="EMBL" id="CM042013">
    <property type="protein sequence ID" value="KAI3740466.1"/>
    <property type="molecule type" value="Genomic_DNA"/>
</dbReference>
<protein>
    <submittedName>
        <fullName evidence="1">Uncharacterized protein</fullName>
    </submittedName>
</protein>
<dbReference type="Proteomes" id="UP001055811">
    <property type="component" value="Linkage Group LG05"/>
</dbReference>
<comment type="caution">
    <text evidence="1">The sequence shown here is derived from an EMBL/GenBank/DDBJ whole genome shotgun (WGS) entry which is preliminary data.</text>
</comment>